<evidence type="ECO:0000256" key="3">
    <source>
        <dbReference type="ARBA" id="ARBA00023163"/>
    </source>
</evidence>
<evidence type="ECO:0000256" key="2">
    <source>
        <dbReference type="ARBA" id="ARBA00023125"/>
    </source>
</evidence>
<reference evidence="6 7" key="1">
    <citation type="journal article" date="2022" name="Arch. Microbiol.">
        <title>Paraburkholderia bengalensis sp. nov. isolated from roots of Oryza sativa, IR64.</title>
        <authorList>
            <person name="Nag P."/>
            <person name="Mondal N."/>
            <person name="Sarkar J."/>
            <person name="Das S."/>
        </authorList>
    </citation>
    <scope>NUCLEOTIDE SEQUENCE [LARGE SCALE GENOMIC DNA]</scope>
    <source>
        <strain evidence="6 7">IR64_4_BI</strain>
    </source>
</reference>
<dbReference type="Pfam" id="PF00072">
    <property type="entry name" value="Response_reg"/>
    <property type="match status" value="1"/>
</dbReference>
<dbReference type="InterPro" id="IPR011006">
    <property type="entry name" value="CheY-like_superfamily"/>
</dbReference>
<dbReference type="InterPro" id="IPR001789">
    <property type="entry name" value="Sig_transdc_resp-reg_receiver"/>
</dbReference>
<comment type="caution">
    <text evidence="6">The sequence shown here is derived from an EMBL/GenBank/DDBJ whole genome shotgun (WGS) entry which is preliminary data.</text>
</comment>
<dbReference type="EMBL" id="JACFYJ010000167">
    <property type="protein sequence ID" value="MEI6003206.1"/>
    <property type="molecule type" value="Genomic_DNA"/>
</dbReference>
<evidence type="ECO:0000256" key="1">
    <source>
        <dbReference type="ARBA" id="ARBA00023015"/>
    </source>
</evidence>
<dbReference type="Gene3D" id="3.40.50.2300">
    <property type="match status" value="1"/>
</dbReference>
<evidence type="ECO:0000313" key="7">
    <source>
        <dbReference type="Proteomes" id="UP001386437"/>
    </source>
</evidence>
<gene>
    <name evidence="6" type="ORF">H3V53_40850</name>
</gene>
<organism evidence="6 7">
    <name type="scientific">Paraburkholderia bengalensis</name>
    <dbReference type="NCBI Taxonomy" id="2747562"/>
    <lineage>
        <taxon>Bacteria</taxon>
        <taxon>Pseudomonadati</taxon>
        <taxon>Pseudomonadota</taxon>
        <taxon>Betaproteobacteria</taxon>
        <taxon>Burkholderiales</taxon>
        <taxon>Burkholderiaceae</taxon>
        <taxon>Paraburkholderia</taxon>
    </lineage>
</organism>
<evidence type="ECO:0000256" key="4">
    <source>
        <dbReference type="PROSITE-ProRule" id="PRU00169"/>
    </source>
</evidence>
<comment type="caution">
    <text evidence="4">Lacks conserved residue(s) required for the propagation of feature annotation.</text>
</comment>
<feature type="domain" description="Response regulatory" evidence="5">
    <location>
        <begin position="2"/>
        <end position="85"/>
    </location>
</feature>
<proteinExistence type="predicted"/>
<evidence type="ECO:0000313" key="6">
    <source>
        <dbReference type="EMBL" id="MEI6003206.1"/>
    </source>
</evidence>
<dbReference type="SUPFAM" id="SSF52172">
    <property type="entry name" value="CheY-like"/>
    <property type="match status" value="1"/>
</dbReference>
<dbReference type="PANTHER" id="PTHR48111:SF67">
    <property type="entry name" value="TRANSCRIPTIONAL REGULATORY PROTEIN TCTD"/>
    <property type="match status" value="1"/>
</dbReference>
<name>A0ABU8J615_9BURK</name>
<keyword evidence="7" id="KW-1185">Reference proteome</keyword>
<dbReference type="PANTHER" id="PTHR48111">
    <property type="entry name" value="REGULATOR OF RPOS"/>
    <property type="match status" value="1"/>
</dbReference>
<keyword evidence="2" id="KW-0238">DNA-binding</keyword>
<evidence type="ECO:0000259" key="5">
    <source>
        <dbReference type="PROSITE" id="PS50110"/>
    </source>
</evidence>
<protein>
    <submittedName>
        <fullName evidence="6">Response regulator</fullName>
    </submittedName>
</protein>
<dbReference type="PROSITE" id="PS50110">
    <property type="entry name" value="RESPONSE_REGULATORY"/>
    <property type="match status" value="1"/>
</dbReference>
<dbReference type="InterPro" id="IPR039420">
    <property type="entry name" value="WalR-like"/>
</dbReference>
<keyword evidence="3" id="KW-0804">Transcription</keyword>
<sequence>MRILLVDDDELLGSGVQAVLRDAGFTVDWTREAAHALISLTTTRYLLVVLEIDLPGGSGMELLKHLRQAGNHPATLPTGRRDLAR</sequence>
<keyword evidence="1" id="KW-0805">Transcription regulation</keyword>
<accession>A0ABU8J615</accession>
<dbReference type="Proteomes" id="UP001386437">
    <property type="component" value="Unassembled WGS sequence"/>
</dbReference>